<sequence>MSSSDDDTLSERSCLSERSYRSERSGSLSPCIPGPLGDTLPWNLARHERHKRQSQESVLDPAERASSCFKQVENSVHSKHRRNSKNVTKSPKCIQNELPGTMGEPPELIERRVIPESD</sequence>
<organism evidence="2 3">
    <name type="scientific">Erpetoichthys calabaricus</name>
    <name type="common">Rope fish</name>
    <name type="synonym">Calamoichthys calabaricus</name>
    <dbReference type="NCBI Taxonomy" id="27687"/>
    <lineage>
        <taxon>Eukaryota</taxon>
        <taxon>Metazoa</taxon>
        <taxon>Chordata</taxon>
        <taxon>Craniata</taxon>
        <taxon>Vertebrata</taxon>
        <taxon>Euteleostomi</taxon>
        <taxon>Actinopterygii</taxon>
        <taxon>Polypteriformes</taxon>
        <taxon>Polypteridae</taxon>
        <taxon>Erpetoichthys</taxon>
    </lineage>
</organism>
<dbReference type="AlphaFoldDB" id="A0A8C4SJP7"/>
<keyword evidence="3" id="KW-1185">Reference proteome</keyword>
<protein>
    <submittedName>
        <fullName evidence="2">Uncharacterized protein</fullName>
    </submittedName>
</protein>
<reference evidence="2" key="3">
    <citation type="submission" date="2025-09" db="UniProtKB">
        <authorList>
            <consortium name="Ensembl"/>
        </authorList>
    </citation>
    <scope>IDENTIFICATION</scope>
</reference>
<proteinExistence type="predicted"/>
<dbReference type="Proteomes" id="UP000694620">
    <property type="component" value="Chromosome 14"/>
</dbReference>
<evidence type="ECO:0000313" key="2">
    <source>
        <dbReference type="Ensembl" id="ENSECRP00000017615.1"/>
    </source>
</evidence>
<evidence type="ECO:0000313" key="3">
    <source>
        <dbReference type="Proteomes" id="UP000694620"/>
    </source>
</evidence>
<feature type="compositionally biased region" description="Basic and acidic residues" evidence="1">
    <location>
        <begin position="108"/>
        <end position="118"/>
    </location>
</feature>
<accession>A0A8C4SJP7</accession>
<feature type="region of interest" description="Disordered" evidence="1">
    <location>
        <begin position="1"/>
        <end position="38"/>
    </location>
</feature>
<feature type="compositionally biased region" description="Basic and acidic residues" evidence="1">
    <location>
        <begin position="14"/>
        <end position="24"/>
    </location>
</feature>
<name>A0A8C4SJP7_ERPCA</name>
<evidence type="ECO:0000256" key="1">
    <source>
        <dbReference type="SAM" id="MobiDB-lite"/>
    </source>
</evidence>
<reference evidence="2" key="1">
    <citation type="submission" date="2021-06" db="EMBL/GenBank/DDBJ databases">
        <authorList>
            <consortium name="Wellcome Sanger Institute Data Sharing"/>
        </authorList>
    </citation>
    <scope>NUCLEOTIDE SEQUENCE [LARGE SCALE GENOMIC DNA]</scope>
</reference>
<feature type="region of interest" description="Disordered" evidence="1">
    <location>
        <begin position="70"/>
        <end position="118"/>
    </location>
</feature>
<dbReference type="GeneTree" id="ENSGT00940000165766"/>
<reference evidence="2" key="2">
    <citation type="submission" date="2025-08" db="UniProtKB">
        <authorList>
            <consortium name="Ensembl"/>
        </authorList>
    </citation>
    <scope>IDENTIFICATION</scope>
</reference>
<dbReference type="Ensembl" id="ENSECRT00000017964.1">
    <property type="protein sequence ID" value="ENSECRP00000017615.1"/>
    <property type="gene ID" value="ENSECRG00000011761.1"/>
</dbReference>